<accession>A0A5A7TTC2</accession>
<evidence type="ECO:0000313" key="3">
    <source>
        <dbReference type="Proteomes" id="UP000321393"/>
    </source>
</evidence>
<comment type="caution">
    <text evidence="1">The sequence shown here is derived from an EMBL/GenBank/DDBJ whole genome shotgun (WGS) entry which is preliminary data.</text>
</comment>
<sequence>MALGIIDSVPSASTSNDEDIEEVFKKLELELTAGQIIDTSTLESTVNIAIGETVA</sequence>
<evidence type="ECO:0000313" key="4">
    <source>
        <dbReference type="Proteomes" id="UP000321947"/>
    </source>
</evidence>
<proteinExistence type="predicted"/>
<protein>
    <submittedName>
        <fullName evidence="1">Charged multivesicular body protein 7 isoform X2</fullName>
    </submittedName>
</protein>
<dbReference type="AlphaFoldDB" id="A0A5A7TTC2"/>
<evidence type="ECO:0000313" key="1">
    <source>
        <dbReference type="EMBL" id="KAA0046390.1"/>
    </source>
</evidence>
<dbReference type="EMBL" id="SSTE01014064">
    <property type="protein sequence ID" value="KAA0046390.1"/>
    <property type="molecule type" value="Genomic_DNA"/>
</dbReference>
<dbReference type="EMBL" id="SSTD01009199">
    <property type="protein sequence ID" value="TYK14672.1"/>
    <property type="molecule type" value="Genomic_DNA"/>
</dbReference>
<gene>
    <name evidence="2" type="ORF">E5676_scaffold663G00480</name>
    <name evidence="1" type="ORF">E6C27_scaffold149G001350</name>
</gene>
<organism evidence="1 3">
    <name type="scientific">Cucumis melo var. makuwa</name>
    <name type="common">Oriental melon</name>
    <dbReference type="NCBI Taxonomy" id="1194695"/>
    <lineage>
        <taxon>Eukaryota</taxon>
        <taxon>Viridiplantae</taxon>
        <taxon>Streptophyta</taxon>
        <taxon>Embryophyta</taxon>
        <taxon>Tracheophyta</taxon>
        <taxon>Spermatophyta</taxon>
        <taxon>Magnoliopsida</taxon>
        <taxon>eudicotyledons</taxon>
        <taxon>Gunneridae</taxon>
        <taxon>Pentapetalae</taxon>
        <taxon>rosids</taxon>
        <taxon>fabids</taxon>
        <taxon>Cucurbitales</taxon>
        <taxon>Cucurbitaceae</taxon>
        <taxon>Benincaseae</taxon>
        <taxon>Cucumis</taxon>
    </lineage>
</organism>
<reference evidence="3 4" key="1">
    <citation type="submission" date="2019-08" db="EMBL/GenBank/DDBJ databases">
        <title>Draft genome sequences of two oriental melons (Cucumis melo L. var makuwa).</title>
        <authorList>
            <person name="Kwon S.-Y."/>
        </authorList>
    </citation>
    <scope>NUCLEOTIDE SEQUENCE [LARGE SCALE GENOMIC DNA]</scope>
    <source>
        <strain evidence="4">cv. Chang Bougi</strain>
        <strain evidence="3">cv. SW 3</strain>
        <tissue evidence="1">Leaf</tissue>
    </source>
</reference>
<dbReference type="Proteomes" id="UP000321947">
    <property type="component" value="Unassembled WGS sequence"/>
</dbReference>
<evidence type="ECO:0000313" key="2">
    <source>
        <dbReference type="EMBL" id="TYK14672.1"/>
    </source>
</evidence>
<dbReference type="Proteomes" id="UP000321393">
    <property type="component" value="Unassembled WGS sequence"/>
</dbReference>
<name>A0A5A7TTC2_CUCMM</name>